<evidence type="ECO:0000256" key="1">
    <source>
        <dbReference type="ARBA" id="ARBA00001947"/>
    </source>
</evidence>
<dbReference type="Gene3D" id="3.40.630.10">
    <property type="entry name" value="Zn peptidases"/>
    <property type="match status" value="1"/>
</dbReference>
<dbReference type="EMBL" id="JABFCX010000003">
    <property type="protein sequence ID" value="NNU16873.1"/>
    <property type="molecule type" value="Genomic_DNA"/>
</dbReference>
<evidence type="ECO:0000256" key="4">
    <source>
        <dbReference type="ARBA" id="ARBA00022801"/>
    </source>
</evidence>
<dbReference type="PANTHER" id="PTHR11705:SF143">
    <property type="entry name" value="SLL0236 PROTEIN"/>
    <property type="match status" value="1"/>
</dbReference>
<name>A0A7Y3RML0_9PROT</name>
<comment type="caution">
    <text evidence="7">Lacks conserved residue(s) required for the propagation of feature annotation.</text>
</comment>
<dbReference type="Pfam" id="PF00246">
    <property type="entry name" value="Peptidase_M14"/>
    <property type="match status" value="1"/>
</dbReference>
<keyword evidence="4" id="KW-0378">Hydrolase</keyword>
<dbReference type="PANTHER" id="PTHR11705">
    <property type="entry name" value="PROTEASE FAMILY M14 CARBOXYPEPTIDASE A,B"/>
    <property type="match status" value="1"/>
</dbReference>
<organism evidence="10 11">
    <name type="scientific">Parvularcula mediterranea</name>
    <dbReference type="NCBI Taxonomy" id="2732508"/>
    <lineage>
        <taxon>Bacteria</taxon>
        <taxon>Pseudomonadati</taxon>
        <taxon>Pseudomonadota</taxon>
        <taxon>Alphaproteobacteria</taxon>
        <taxon>Parvularculales</taxon>
        <taxon>Parvularculaceae</taxon>
        <taxon>Parvularcula</taxon>
    </lineage>
</organism>
<dbReference type="GO" id="GO:0006508">
    <property type="term" value="P:proteolysis"/>
    <property type="evidence" value="ECO:0007669"/>
    <property type="project" value="UniProtKB-KW"/>
</dbReference>
<dbReference type="Gene3D" id="3.40.50.880">
    <property type="match status" value="1"/>
</dbReference>
<evidence type="ECO:0000256" key="7">
    <source>
        <dbReference type="PROSITE-ProRule" id="PRU01379"/>
    </source>
</evidence>
<proteinExistence type="inferred from homology"/>
<dbReference type="GO" id="GO:0008270">
    <property type="term" value="F:zinc ion binding"/>
    <property type="evidence" value="ECO:0007669"/>
    <property type="project" value="InterPro"/>
</dbReference>
<dbReference type="RefSeq" id="WP_173199750.1">
    <property type="nucleotide sequence ID" value="NZ_JABFCX010000003.1"/>
</dbReference>
<comment type="caution">
    <text evidence="10">The sequence shown here is derived from an EMBL/GenBank/DDBJ whole genome shotgun (WGS) entry which is preliminary data.</text>
</comment>
<evidence type="ECO:0000256" key="3">
    <source>
        <dbReference type="ARBA" id="ARBA00022670"/>
    </source>
</evidence>
<reference evidence="10 11" key="1">
    <citation type="submission" date="2020-05" db="EMBL/GenBank/DDBJ databases">
        <title>Parvularcula mediterraneae sp. nov., isolated from polypropylene straw from shallow seawater of the seashore of Laganas in Zakynthos island, Greece.</title>
        <authorList>
            <person name="Szabo I."/>
            <person name="Al-Omari J."/>
            <person name="Rado J."/>
            <person name="Szerdahelyi G.S."/>
        </authorList>
    </citation>
    <scope>NUCLEOTIDE SEQUENCE [LARGE SCALE GENOMIC DNA]</scope>
    <source>
        <strain evidence="10 11">ZS-1/3</strain>
    </source>
</reference>
<keyword evidence="5" id="KW-0862">Zinc</keyword>
<keyword evidence="8" id="KW-0732">Signal</keyword>
<dbReference type="Proteomes" id="UP000536835">
    <property type="component" value="Unassembled WGS sequence"/>
</dbReference>
<evidence type="ECO:0000256" key="6">
    <source>
        <dbReference type="ARBA" id="ARBA00023049"/>
    </source>
</evidence>
<sequence>MRRFLALAAASALSLSAASAAPIEDFKLPGVVYNKDITTPDAFLGHGLGEKPIRHDQMVAYLKLLAEQSERLSVETIGHTHERRPILFFKVTSPEHQGRIEEIREAHVASLAGAEIDADAPSIIWINYGVHGAESAGMDAAIPTLYHFAAAQGEEVERQLEESVILIVAILNPDGHSRRVDHVETFSGAVPVTDPAHAVHNLWTAARTNHYWFDLNRQWLLLTQPESQAWVSAWQKWKPQVSGDFHEMGSQSTYYFHPGEPKRKNPLIPDEARDIAKGIAEVHREFLDSEGQLYFTEQGFDNFYIGKGSTYPQVNGGIGILFEVGAARGGAIESPSGERSYADNIRTHFRTTLTTINGTLAQKERIAEYQRTFFENASEAAGDHPVKAYVVSAGEDRSRMERFLAFLDTHDIDVHQLEEDITVGERTFSPSDSYVVPLNQDQHVMVRGAFDKVTEFEENIFYDVSGWTVPLAFDLDYAPLKLRIERGEDAGRFNANLIGEKVDDVDSRANGPVARSNYGYIMPWTDRLAGKALYRVLDEGLLVRAANEAFEVRTNNGVQDFDAGTLFVPLAGQEESPQAIHRLVQTLAREEGIAVIPVASGAGDDATASLGGASFTPIEKPSVLVVFDDGIARYDAGEVWHFLDQELRMPVTLRRKGELGDLDWSRYTHLIMPGGGRVSLPEGAHERVKRWVREEGGTLIALRQSAHWAQDAMLGGKDAAEPKKEEPAEDAEKLRFDYAEMGVRDAEHLVRGAIFATDLDTSHPLGFGYGDRVLPSLRNTSATLDWPMDNPYAVVAAYPDEGSVLTGYVSEMREGEISGTPSVIAQPVGRGQVILMADNPVFRGFFLGTDRLLMNAVFFSDLIDSPSGTYEEE</sequence>
<evidence type="ECO:0000313" key="10">
    <source>
        <dbReference type="EMBL" id="NNU16873.1"/>
    </source>
</evidence>
<keyword evidence="3" id="KW-0645">Protease</keyword>
<gene>
    <name evidence="10" type="ORF">HK107_11140</name>
</gene>
<comment type="similarity">
    <text evidence="2 7">Belongs to the peptidase M14 family.</text>
</comment>
<dbReference type="InterPro" id="IPR029062">
    <property type="entry name" value="Class_I_gatase-like"/>
</dbReference>
<feature type="chain" id="PRO_5031431656" evidence="8">
    <location>
        <begin position="21"/>
        <end position="873"/>
    </location>
</feature>
<comment type="cofactor">
    <cofactor evidence="1">
        <name>Zn(2+)</name>
        <dbReference type="ChEBI" id="CHEBI:29105"/>
    </cofactor>
</comment>
<dbReference type="InterPro" id="IPR000834">
    <property type="entry name" value="Peptidase_M14"/>
</dbReference>
<evidence type="ECO:0000259" key="9">
    <source>
        <dbReference type="PROSITE" id="PS52035"/>
    </source>
</evidence>
<evidence type="ECO:0000256" key="2">
    <source>
        <dbReference type="ARBA" id="ARBA00005988"/>
    </source>
</evidence>
<dbReference type="PROSITE" id="PS52035">
    <property type="entry name" value="PEPTIDASE_M14"/>
    <property type="match status" value="1"/>
</dbReference>
<evidence type="ECO:0000256" key="8">
    <source>
        <dbReference type="SAM" id="SignalP"/>
    </source>
</evidence>
<dbReference type="GO" id="GO:0004181">
    <property type="term" value="F:metallocarboxypeptidase activity"/>
    <property type="evidence" value="ECO:0007669"/>
    <property type="project" value="InterPro"/>
</dbReference>
<dbReference type="SUPFAM" id="SSF52317">
    <property type="entry name" value="Class I glutamine amidotransferase-like"/>
    <property type="match status" value="1"/>
</dbReference>
<evidence type="ECO:0000256" key="5">
    <source>
        <dbReference type="ARBA" id="ARBA00022833"/>
    </source>
</evidence>
<dbReference type="GO" id="GO:0005615">
    <property type="term" value="C:extracellular space"/>
    <property type="evidence" value="ECO:0007669"/>
    <property type="project" value="TreeGrafter"/>
</dbReference>
<protein>
    <submittedName>
        <fullName evidence="10">Peptidase</fullName>
    </submittedName>
</protein>
<feature type="signal peptide" evidence="8">
    <location>
        <begin position="1"/>
        <end position="20"/>
    </location>
</feature>
<evidence type="ECO:0000313" key="11">
    <source>
        <dbReference type="Proteomes" id="UP000536835"/>
    </source>
</evidence>
<keyword evidence="6" id="KW-0482">Metalloprotease</keyword>
<keyword evidence="11" id="KW-1185">Reference proteome</keyword>
<accession>A0A7Y3RML0</accession>
<dbReference type="AlphaFoldDB" id="A0A7Y3RML0"/>
<feature type="domain" description="Peptidase M14" evidence="9">
    <location>
        <begin position="51"/>
        <end position="352"/>
    </location>
</feature>
<dbReference type="SUPFAM" id="SSF53187">
    <property type="entry name" value="Zn-dependent exopeptidases"/>
    <property type="match status" value="1"/>
</dbReference>